<evidence type="ECO:0000313" key="3">
    <source>
        <dbReference type="Proteomes" id="UP000440498"/>
    </source>
</evidence>
<evidence type="ECO:0000256" key="1">
    <source>
        <dbReference type="SAM" id="Phobius"/>
    </source>
</evidence>
<keyword evidence="3" id="KW-1185">Reference proteome</keyword>
<name>A0A6A7N2A6_9BURK</name>
<dbReference type="EMBL" id="WHUG01000004">
    <property type="protein sequence ID" value="MQA39132.1"/>
    <property type="molecule type" value="Genomic_DNA"/>
</dbReference>
<comment type="caution">
    <text evidence="2">The sequence shown here is derived from an EMBL/GenBank/DDBJ whole genome shotgun (WGS) entry which is preliminary data.</text>
</comment>
<feature type="transmembrane region" description="Helical" evidence="1">
    <location>
        <begin position="146"/>
        <end position="165"/>
    </location>
</feature>
<accession>A0A6A7N2A6</accession>
<keyword evidence="1" id="KW-1133">Transmembrane helix</keyword>
<reference evidence="2 3" key="1">
    <citation type="submission" date="2019-10" db="EMBL/GenBank/DDBJ databases">
        <title>Two novel species isolated from a subtropical stream in China.</title>
        <authorList>
            <person name="Lu H."/>
        </authorList>
    </citation>
    <scope>NUCLEOTIDE SEQUENCE [LARGE SCALE GENOMIC DNA]</scope>
    <source>
        <strain evidence="2 3">FT29W</strain>
    </source>
</reference>
<sequence>MPSVYVKLRELWRQCHEVRVGYLARTRELLEEVKRPAANAAFEQLLGEVAALHCRIFRRSPRRRPELIALLQGAVYTAAHDVDKGRELYKQAEQRFQQSMQTTNQLAFIGGAFFGALIGMIAGYWMIGLTTSKLPLAGNLADGQTIASLCFYGLFGSLTSIWLRVSAMSLQQVDSLAFVIVSGMIQPFIALGFVAVIFVIIRYQVLGISIGTEGNKEAVLWVAAFLCGFSERFAPAILNSTAAAFTAGKSASK</sequence>
<feature type="transmembrane region" description="Helical" evidence="1">
    <location>
        <begin position="106"/>
        <end position="126"/>
    </location>
</feature>
<dbReference type="RefSeq" id="WP_152838413.1">
    <property type="nucleotide sequence ID" value="NZ_WHUG01000004.1"/>
</dbReference>
<keyword evidence="1" id="KW-0812">Transmembrane</keyword>
<protein>
    <submittedName>
        <fullName evidence="2">Uncharacterized protein</fullName>
    </submittedName>
</protein>
<feature type="transmembrane region" description="Helical" evidence="1">
    <location>
        <begin position="177"/>
        <end position="201"/>
    </location>
</feature>
<evidence type="ECO:0000313" key="2">
    <source>
        <dbReference type="EMBL" id="MQA39132.1"/>
    </source>
</evidence>
<gene>
    <name evidence="2" type="ORF">GEV02_13315</name>
</gene>
<proteinExistence type="predicted"/>
<keyword evidence="1" id="KW-0472">Membrane</keyword>
<dbReference type="Proteomes" id="UP000440498">
    <property type="component" value="Unassembled WGS sequence"/>
</dbReference>
<dbReference type="AlphaFoldDB" id="A0A6A7N2A6"/>
<organism evidence="2 3">
    <name type="scientific">Rugamonas aquatica</name>
    <dbReference type="NCBI Taxonomy" id="2743357"/>
    <lineage>
        <taxon>Bacteria</taxon>
        <taxon>Pseudomonadati</taxon>
        <taxon>Pseudomonadota</taxon>
        <taxon>Betaproteobacteria</taxon>
        <taxon>Burkholderiales</taxon>
        <taxon>Oxalobacteraceae</taxon>
        <taxon>Telluria group</taxon>
        <taxon>Rugamonas</taxon>
    </lineage>
</organism>